<feature type="region of interest" description="Disordered" evidence="1">
    <location>
        <begin position="1490"/>
        <end position="1519"/>
    </location>
</feature>
<comment type="caution">
    <text evidence="2">The sequence shown here is derived from an EMBL/GenBank/DDBJ whole genome shotgun (WGS) entry which is preliminary data.</text>
</comment>
<name>A0A9J5ZNJ5_SOLCO</name>
<feature type="region of interest" description="Disordered" evidence="1">
    <location>
        <begin position="484"/>
        <end position="503"/>
    </location>
</feature>
<reference evidence="2 3" key="1">
    <citation type="submission" date="2020-09" db="EMBL/GenBank/DDBJ databases">
        <title>De no assembly of potato wild relative species, Solanum commersonii.</title>
        <authorList>
            <person name="Cho K."/>
        </authorList>
    </citation>
    <scope>NUCLEOTIDE SEQUENCE [LARGE SCALE GENOMIC DNA]</scope>
    <source>
        <strain evidence="2">LZ3.2</strain>
        <tissue evidence="2">Leaf</tissue>
    </source>
</reference>
<feature type="region of interest" description="Disordered" evidence="1">
    <location>
        <begin position="146"/>
        <end position="198"/>
    </location>
</feature>
<feature type="compositionally biased region" description="Basic residues" evidence="1">
    <location>
        <begin position="902"/>
        <end position="917"/>
    </location>
</feature>
<evidence type="ECO:0000313" key="3">
    <source>
        <dbReference type="Proteomes" id="UP000824120"/>
    </source>
</evidence>
<sequence length="1984" mass="226348">TLPMDPLALTAKPAHFQRQTNPRAVHGFFGNLEFRPHFCQNYTWTFVKTFPMEPVGPHGQNRPFLKSNDPRSRISTSFVPKFNVDVLEDLTYGANLTYEASWTSRPKRPIFKNFDLIFAKILPRRPLRHYLWSQLALTAKTTHFQSQTNPRADLTYGASSSSRPKRPIFKVKRSPEQTLHMEPVGPHSQNNPFSRSNDARSRPYLWSQLTLTAKMAHFQRQRIPGAVHGFSGDPQFRTHFCRNFTWTSIKILPMEPNDPHGQNGPFSRLNKPRSSWPKWPVFNVRQTPEQNFDLIFAEILHGRSLRPYLWSQFSLTAKTIHFQGQTIPELTYGASWPSRPKRPIFKVKRALAQNSRLIFVEILRGRPLRPYLWSQWALMIKTTHFQGQTIPGTSVKASPMEPVRPHSQNGPFSRSNDPRSRIPTSSLPKYYPDIRYDLTYGANSTSLSNRPIFKVKRSSIKDLIYEASWPSQPKRPIFQIKQTPEQPVDPHGQNGPFSRSNDRRSLTYGANWPSRTKIPIFKVNRALKKTLGMEPAGPHSQNSPFPRSNGPRSRPYLWNQLALTAKTAHFQGQTNPVAGHSLRPYLWSQLALMDKTLHFQGQSIPEADLTYGASWPTQPKHPIYKVKRSPADLSYGASWPSRPQRPIFNVKRTSEQTSVKTLPMELVGPHGQSGPFSRSNNSDFIFAEILRGRLLRPYLWIQLAFTAKTAHFQGQTNPRASKPPILPIFTLPIEPVGPHGQNGPFLRSTDPRSRIPISFLPKILLTSVNTLTLEPVGPHGQNGPFSSQIFTWTSVKTLPMDLIGPNDKMDYFQGQTNPGAAKTPHFQGQTIPRADLTYRASWPSRPKRSIFKVKRSLEQNSSQRYKPKTTPRNPKTPATRGRPVRSCAHLMREHATASSQKPQRRLHGKNGDRRKAKAQRLLPQAEFSKVVCDGGTALPVHFSSIAARKKNRSQHCKPETTHRNPKIPATRGRPAGSYMHLTREHTTASSQNPQRRLYDRNGDRRKAKSQRLLPQAGMLLYSFSAISAAASSLGLWDGATLRPRMEFSKVVCAGGRARPVCFASVTARKKIWSQLVSQAKMTHFKSQTIPGAALSYGAGWSPRPIRPIFKVKQALEQNQFVTIAKTAHFQGQTILGAGILTSFSPKYFTWTSVKTLAMEPVGHPRQNNPFSRSNEPWSRFTSDLEFDIIFAKIITWTSIKTLNMEPVAHHGQNDLCYETHFTPRPKRPIFKVKRTPEQTLTMEPVGHHGKMVNFEGQMIPKADLRYGISWSQQPKQPIFKVKRATEQTSVKTLAMELVHHHGQNGPFSRSNKARSRYGASWSPRPKRPIFNVKRAPEHYGANWSPWLKQPIFKVKRSPKQNYDVIFTKKFTWTSVKTLSMELVGHHGQTDPFSRSNDPRRSPRDFFVTQNFDINFTKNLHEPLLRPYLWSEFFTTAKTPIFKFKRPLKQFCQKISWMSIKTLAMQPIGPHGPKRPIFKVKKSPEQALAMEPVGHNDQNGPFSRSNDPRSSYRASWSPQPKQPIFKVKRSLEQDLVGHHDKKGPISRSNDPRSSYGASWSPRSKQHIFKVKRSPEQSTRFNGDPEFRCHFCQKFTWISVKTLAMESIGHHIQNGPFSRSNEPRSSWSPQPKQPIFKVKRALKQTLAMESVGHSGKKWPIFMVKRTLEQSRRFIGGLEFQRHFCQKFIWTSIKTFSMEPVVHGIFWSPEFRRHFHQKFTWTSVKTLAMEPVDHHGQDDPFLNSNDPRTSVKTLAMVPVDHHGQNSLFSRSNKPQSSYGAILSPRPKRPTFKVKRTPKQLVTTAKMAHLQGQTIPKACKPLILPIFVCYSPRDLLVTQNSDVIVSKNLHGAPLRPYLRSQLVTPAKTANIQGQTSHEAGKSPIFANFRNYIPQDLLVTQNFDVVFAKNVHGPPLRPYLWSQLVTTTKTAHFQGQTSPESTGFIGDPEFRRHSPQKCRWTSVKTLAMDPIGDHSQRGPFSRSNEPQSK</sequence>
<feature type="compositionally biased region" description="Basic residues" evidence="1">
    <location>
        <begin position="163"/>
        <end position="172"/>
    </location>
</feature>
<feature type="non-terminal residue" evidence="2">
    <location>
        <position position="1"/>
    </location>
</feature>
<proteinExistence type="predicted"/>
<protein>
    <submittedName>
        <fullName evidence="2">Uncharacterized protein</fullName>
    </submittedName>
</protein>
<organism evidence="2 3">
    <name type="scientific">Solanum commersonii</name>
    <name type="common">Commerson's wild potato</name>
    <name type="synonym">Commerson's nightshade</name>
    <dbReference type="NCBI Taxonomy" id="4109"/>
    <lineage>
        <taxon>Eukaryota</taxon>
        <taxon>Viridiplantae</taxon>
        <taxon>Streptophyta</taxon>
        <taxon>Embryophyta</taxon>
        <taxon>Tracheophyta</taxon>
        <taxon>Spermatophyta</taxon>
        <taxon>Magnoliopsida</taxon>
        <taxon>eudicotyledons</taxon>
        <taxon>Gunneridae</taxon>
        <taxon>Pentapetalae</taxon>
        <taxon>asterids</taxon>
        <taxon>lamiids</taxon>
        <taxon>Solanales</taxon>
        <taxon>Solanaceae</taxon>
        <taxon>Solanoideae</taxon>
        <taxon>Solaneae</taxon>
        <taxon>Solanum</taxon>
    </lineage>
</organism>
<keyword evidence="3" id="KW-1185">Reference proteome</keyword>
<evidence type="ECO:0000313" key="2">
    <source>
        <dbReference type="EMBL" id="KAG5613726.1"/>
    </source>
</evidence>
<feature type="compositionally biased region" description="Low complexity" evidence="1">
    <location>
        <begin position="868"/>
        <end position="880"/>
    </location>
</feature>
<feature type="compositionally biased region" description="Polar residues" evidence="1">
    <location>
        <begin position="1762"/>
        <end position="1775"/>
    </location>
</feature>
<feature type="region of interest" description="Disordered" evidence="1">
    <location>
        <begin position="856"/>
        <end position="917"/>
    </location>
</feature>
<feature type="region of interest" description="Disordered" evidence="1">
    <location>
        <begin position="1301"/>
        <end position="1320"/>
    </location>
</feature>
<feature type="compositionally biased region" description="Polar residues" evidence="1">
    <location>
        <begin position="187"/>
        <end position="196"/>
    </location>
</feature>
<dbReference type="EMBL" id="JACXVP010000003">
    <property type="protein sequence ID" value="KAG5613726.1"/>
    <property type="molecule type" value="Genomic_DNA"/>
</dbReference>
<feature type="region of interest" description="Disordered" evidence="1">
    <location>
        <begin position="1762"/>
        <end position="1786"/>
    </location>
</feature>
<dbReference type="Proteomes" id="UP000824120">
    <property type="component" value="Chromosome 3"/>
</dbReference>
<feature type="compositionally biased region" description="Polar residues" evidence="1">
    <location>
        <begin position="1545"/>
        <end position="1561"/>
    </location>
</feature>
<feature type="compositionally biased region" description="Polar residues" evidence="1">
    <location>
        <begin position="406"/>
        <end position="415"/>
    </location>
</feature>
<accession>A0A9J5ZNJ5</accession>
<evidence type="ECO:0000256" key="1">
    <source>
        <dbReference type="SAM" id="MobiDB-lite"/>
    </source>
</evidence>
<gene>
    <name evidence="2" type="ORF">H5410_013550</name>
</gene>
<feature type="region of interest" description="Disordered" evidence="1">
    <location>
        <begin position="1536"/>
        <end position="1565"/>
    </location>
</feature>
<feature type="compositionally biased region" description="Polar residues" evidence="1">
    <location>
        <begin position="1495"/>
        <end position="1518"/>
    </location>
</feature>
<feature type="region of interest" description="Disordered" evidence="1">
    <location>
        <begin position="390"/>
        <end position="425"/>
    </location>
</feature>
<feature type="region of interest" description="Disordered" evidence="1">
    <location>
        <begin position="948"/>
        <end position="1007"/>
    </location>
</feature>
<feature type="region of interest" description="Disordered" evidence="1">
    <location>
        <begin position="1964"/>
        <end position="1984"/>
    </location>
</feature>
<feature type="region of interest" description="Disordered" evidence="1">
    <location>
        <begin position="532"/>
        <end position="551"/>
    </location>
</feature>